<evidence type="ECO:0000259" key="4">
    <source>
        <dbReference type="Pfam" id="PF03816"/>
    </source>
</evidence>
<feature type="region of interest" description="Disordered" evidence="2">
    <location>
        <begin position="378"/>
        <end position="428"/>
    </location>
</feature>
<dbReference type="NCBIfam" id="TIGR00350">
    <property type="entry name" value="lytR_cpsA_psr"/>
    <property type="match status" value="1"/>
</dbReference>
<evidence type="ECO:0000313" key="7">
    <source>
        <dbReference type="Proteomes" id="UP000730482"/>
    </source>
</evidence>
<evidence type="ECO:0000313" key="6">
    <source>
        <dbReference type="EMBL" id="MBS2552323.1"/>
    </source>
</evidence>
<proteinExistence type="inferred from homology"/>
<evidence type="ECO:0000259" key="5">
    <source>
        <dbReference type="Pfam" id="PF13399"/>
    </source>
</evidence>
<evidence type="ECO:0000256" key="2">
    <source>
        <dbReference type="SAM" id="MobiDB-lite"/>
    </source>
</evidence>
<dbReference type="Pfam" id="PF13399">
    <property type="entry name" value="LytR_C"/>
    <property type="match status" value="1"/>
</dbReference>
<dbReference type="InterPro" id="IPR004474">
    <property type="entry name" value="LytR_CpsA_psr"/>
</dbReference>
<dbReference type="Proteomes" id="UP000730482">
    <property type="component" value="Unassembled WGS sequence"/>
</dbReference>
<reference evidence="6 7" key="1">
    <citation type="submission" date="2020-02" db="EMBL/GenBank/DDBJ databases">
        <title>Acidophilic actinobacteria isolated from forest soil.</title>
        <authorList>
            <person name="Golinska P."/>
        </authorList>
    </citation>
    <scope>NUCLEOTIDE SEQUENCE [LARGE SCALE GENOMIC DNA]</scope>
    <source>
        <strain evidence="6 7">NL8</strain>
    </source>
</reference>
<feature type="region of interest" description="Disordered" evidence="2">
    <location>
        <begin position="510"/>
        <end position="546"/>
    </location>
</feature>
<feature type="transmembrane region" description="Helical" evidence="3">
    <location>
        <begin position="53"/>
        <end position="76"/>
    </location>
</feature>
<feature type="compositionally biased region" description="Low complexity" evidence="2">
    <location>
        <begin position="382"/>
        <end position="413"/>
    </location>
</feature>
<protein>
    <submittedName>
        <fullName evidence="6">LCP family protein</fullName>
    </submittedName>
</protein>
<keyword evidence="3" id="KW-0472">Membrane</keyword>
<accession>A0ABS5L1Y0</accession>
<comment type="similarity">
    <text evidence="1">Belongs to the LytR/CpsA/Psr (LCP) family.</text>
</comment>
<dbReference type="PANTHER" id="PTHR33392:SF6">
    <property type="entry name" value="POLYISOPRENYL-TEICHOIC ACID--PEPTIDOGLYCAN TEICHOIC ACID TRANSFERASE TAGU"/>
    <property type="match status" value="1"/>
</dbReference>
<keyword evidence="3" id="KW-0812">Transmembrane</keyword>
<sequence>MSGDTSDISEGDTSGIAGGETSGNAWVPRHAQGRSPAGTGDGGKTRRRVKRTLMVISGMLVLVVGGTVAYAGYWYYRIDHNIKGAPLHGAAPDQLASAGIVQPTPDPYGDEPINILLIGTDARLPGQDASLGGYTDPSGRSDVEMLVHVSADRSNATVVSLPRDTMVPIPACVDAKGTNYPAQSAAMINSALAAGPGCQVDTVEEFTHVKIDHFMMVDFSGVVDLTNAVGGVPVCVTKAVNDPDSHLNLPAGTSVIQGDTALAFLRTREGFSDGSDLYRTQAQHQYLAALIRKMKSQATFDNPLQATHLMDIASKSLTVDNGIASVSKLLDLANTLKKVPTQNITFLTMPTVAYQPDPNRVAPDTTLDNQIFSLIAHDQSVTGPTTTSSTSGAGPTTPSPTPSATSSTLSPGAVQDPIVVENGTSNDGRSRQLAATLQADGFKKATGVGYNNVATTQVFYSTPEAKAGAESVAAALQLPATAVQSGGDGSAPIVVRVGADFASGDVFNPGASSTASGSGSGSGTSSTSSQPSALPSAALSSAAGENAADTNLCVTAAGS</sequence>
<dbReference type="Pfam" id="PF03816">
    <property type="entry name" value="LytR_cpsA_psr"/>
    <property type="match status" value="1"/>
</dbReference>
<dbReference type="PANTHER" id="PTHR33392">
    <property type="entry name" value="POLYISOPRENYL-TEICHOIC ACID--PEPTIDOGLYCAN TEICHOIC ACID TRANSFERASE TAGU"/>
    <property type="match status" value="1"/>
</dbReference>
<dbReference type="RefSeq" id="WP_212017783.1">
    <property type="nucleotide sequence ID" value="NZ_JAAFYZ010000182.1"/>
</dbReference>
<gene>
    <name evidence="6" type="ORF">KGQ19_36260</name>
</gene>
<name>A0ABS5L1Y0_9ACTN</name>
<dbReference type="EMBL" id="JAAFYZ010000182">
    <property type="protein sequence ID" value="MBS2552323.1"/>
    <property type="molecule type" value="Genomic_DNA"/>
</dbReference>
<feature type="region of interest" description="Disordered" evidence="2">
    <location>
        <begin position="1"/>
        <end position="46"/>
    </location>
</feature>
<feature type="compositionally biased region" description="Polar residues" evidence="2">
    <location>
        <begin position="1"/>
        <end position="12"/>
    </location>
</feature>
<evidence type="ECO:0000256" key="3">
    <source>
        <dbReference type="SAM" id="Phobius"/>
    </source>
</evidence>
<feature type="domain" description="LytR/CpsA/Psr regulator C-terminal" evidence="5">
    <location>
        <begin position="418"/>
        <end position="501"/>
    </location>
</feature>
<comment type="caution">
    <text evidence="6">The sequence shown here is derived from an EMBL/GenBank/DDBJ whole genome shotgun (WGS) entry which is preliminary data.</text>
</comment>
<dbReference type="InterPro" id="IPR027381">
    <property type="entry name" value="LytR/CpsA/Psr_C"/>
</dbReference>
<dbReference type="InterPro" id="IPR050922">
    <property type="entry name" value="LytR/CpsA/Psr_CW_biosynth"/>
</dbReference>
<organism evidence="6 7">
    <name type="scientific">Catenulispora pinistramenti</name>
    <dbReference type="NCBI Taxonomy" id="2705254"/>
    <lineage>
        <taxon>Bacteria</taxon>
        <taxon>Bacillati</taxon>
        <taxon>Actinomycetota</taxon>
        <taxon>Actinomycetes</taxon>
        <taxon>Catenulisporales</taxon>
        <taxon>Catenulisporaceae</taxon>
        <taxon>Catenulispora</taxon>
    </lineage>
</organism>
<dbReference type="Gene3D" id="3.30.70.2390">
    <property type="match status" value="1"/>
</dbReference>
<evidence type="ECO:0000256" key="1">
    <source>
        <dbReference type="ARBA" id="ARBA00006068"/>
    </source>
</evidence>
<keyword evidence="7" id="KW-1185">Reference proteome</keyword>
<keyword evidence="3" id="KW-1133">Transmembrane helix</keyword>
<feature type="domain" description="Cell envelope-related transcriptional attenuator" evidence="4">
    <location>
        <begin position="140"/>
        <end position="296"/>
    </location>
</feature>
<dbReference type="Gene3D" id="3.40.630.190">
    <property type="entry name" value="LCP protein"/>
    <property type="match status" value="1"/>
</dbReference>